<dbReference type="AlphaFoldDB" id="A0A6J8ATS5"/>
<evidence type="ECO:0000313" key="3">
    <source>
        <dbReference type="Proteomes" id="UP000507470"/>
    </source>
</evidence>
<dbReference type="InterPro" id="IPR000477">
    <property type="entry name" value="RT_dom"/>
</dbReference>
<dbReference type="Pfam" id="PF00078">
    <property type="entry name" value="RVT_1"/>
    <property type="match status" value="1"/>
</dbReference>
<dbReference type="EMBL" id="CACVKT020001912">
    <property type="protein sequence ID" value="CAC5373542.1"/>
    <property type="molecule type" value="Genomic_DNA"/>
</dbReference>
<reference evidence="2 3" key="1">
    <citation type="submission" date="2020-06" db="EMBL/GenBank/DDBJ databases">
        <authorList>
            <person name="Li R."/>
            <person name="Bekaert M."/>
        </authorList>
    </citation>
    <scope>NUCLEOTIDE SEQUENCE [LARGE SCALE GENOMIC DNA]</scope>
    <source>
        <strain evidence="3">wild</strain>
    </source>
</reference>
<evidence type="ECO:0000313" key="2">
    <source>
        <dbReference type="EMBL" id="CAC5373542.1"/>
    </source>
</evidence>
<protein>
    <recommendedName>
        <fullName evidence="1">Reverse transcriptase domain-containing protein</fullName>
    </recommendedName>
</protein>
<name>A0A6J8ATS5_MYTCO</name>
<dbReference type="OrthoDB" id="6283029at2759"/>
<proteinExistence type="predicted"/>
<dbReference type="PROSITE" id="PS50878">
    <property type="entry name" value="RT_POL"/>
    <property type="match status" value="1"/>
</dbReference>
<sequence length="235" mass="26994">MYLESENIIGHAQAGFRQYKSTEDQTTHLSQVVEDAFQSKKVTLAVFLDLQRAFDKVWKDGLLAKMLRYGVSGIMYKWTKSYLYNRKARVQVDGQCGRKVLLKQGVPQGGVLPPTLFILFMNDLVPELQKGVQSALYANGIVLWCSEEYATTATYRIQTVLYMVVMWAEQWCVTINRENTTGTLFKLSPKTKSVRLTVDDTPLKMEDQQTYLGVTFDKRMTWKQYITSAEAKARR</sequence>
<dbReference type="CDD" id="cd01650">
    <property type="entry name" value="RT_nLTR_like"/>
    <property type="match status" value="1"/>
</dbReference>
<gene>
    <name evidence="2" type="ORF">MCOR_11268</name>
</gene>
<organism evidence="2 3">
    <name type="scientific">Mytilus coruscus</name>
    <name type="common">Sea mussel</name>
    <dbReference type="NCBI Taxonomy" id="42192"/>
    <lineage>
        <taxon>Eukaryota</taxon>
        <taxon>Metazoa</taxon>
        <taxon>Spiralia</taxon>
        <taxon>Lophotrochozoa</taxon>
        <taxon>Mollusca</taxon>
        <taxon>Bivalvia</taxon>
        <taxon>Autobranchia</taxon>
        <taxon>Pteriomorphia</taxon>
        <taxon>Mytilida</taxon>
        <taxon>Mytiloidea</taxon>
        <taxon>Mytilidae</taxon>
        <taxon>Mytilinae</taxon>
        <taxon>Mytilus</taxon>
    </lineage>
</organism>
<keyword evidence="3" id="KW-1185">Reference proteome</keyword>
<feature type="domain" description="Reverse transcriptase" evidence="1">
    <location>
        <begin position="1"/>
        <end position="216"/>
    </location>
</feature>
<dbReference type="PANTHER" id="PTHR33332">
    <property type="entry name" value="REVERSE TRANSCRIPTASE DOMAIN-CONTAINING PROTEIN"/>
    <property type="match status" value="1"/>
</dbReference>
<evidence type="ECO:0000259" key="1">
    <source>
        <dbReference type="PROSITE" id="PS50878"/>
    </source>
</evidence>
<dbReference type="Proteomes" id="UP000507470">
    <property type="component" value="Unassembled WGS sequence"/>
</dbReference>
<accession>A0A6J8ATS5</accession>